<dbReference type="FunFam" id="3.40.50.300:FF:000014">
    <property type="entry name" value="DNA polymerase III subunit gamma/tau"/>
    <property type="match status" value="1"/>
</dbReference>
<keyword evidence="7" id="KW-0808">Transferase</keyword>
<dbReference type="Gene3D" id="3.40.50.300">
    <property type="entry name" value="P-loop containing nucleotide triphosphate hydrolases"/>
    <property type="match status" value="1"/>
</dbReference>
<dbReference type="GO" id="GO:0003887">
    <property type="term" value="F:DNA-directed DNA polymerase activity"/>
    <property type="evidence" value="ECO:0007669"/>
    <property type="project" value="UniProtKB-KW"/>
</dbReference>
<keyword evidence="8" id="KW-0175">Coiled coil</keyword>
<dbReference type="GO" id="GO:0003689">
    <property type="term" value="F:DNA clamp loader activity"/>
    <property type="evidence" value="ECO:0007669"/>
    <property type="project" value="TreeGrafter"/>
</dbReference>
<dbReference type="OrthoDB" id="1899087at2759"/>
<dbReference type="EC" id="2.7.7.7" evidence="2"/>
<accession>A0A200RCU8</accession>
<keyword evidence="3" id="KW-0479">Metal-binding</keyword>
<comment type="catalytic activity">
    <reaction evidence="9">
        <text>DNA(n) + a 2'-deoxyribonucleoside 5'-triphosphate = DNA(n+1) + diphosphate</text>
        <dbReference type="Rhea" id="RHEA:22508"/>
        <dbReference type="Rhea" id="RHEA-COMP:17339"/>
        <dbReference type="Rhea" id="RHEA-COMP:17340"/>
        <dbReference type="ChEBI" id="CHEBI:33019"/>
        <dbReference type="ChEBI" id="CHEBI:61560"/>
        <dbReference type="ChEBI" id="CHEBI:173112"/>
        <dbReference type="EC" id="2.7.7.7"/>
    </reaction>
</comment>
<proteinExistence type="inferred from homology"/>
<dbReference type="Gene3D" id="1.10.8.60">
    <property type="match status" value="1"/>
</dbReference>
<evidence type="ECO:0000256" key="9">
    <source>
        <dbReference type="ARBA" id="ARBA00049244"/>
    </source>
</evidence>
<evidence type="ECO:0000259" key="11">
    <source>
        <dbReference type="SMART" id="SM00382"/>
    </source>
</evidence>
<feature type="compositionally biased region" description="Polar residues" evidence="10">
    <location>
        <begin position="851"/>
        <end position="864"/>
    </location>
</feature>
<evidence type="ECO:0000256" key="8">
    <source>
        <dbReference type="ARBA" id="ARBA00023054"/>
    </source>
</evidence>
<evidence type="ECO:0000256" key="10">
    <source>
        <dbReference type="SAM" id="MobiDB-lite"/>
    </source>
</evidence>
<dbReference type="GO" id="GO:0005663">
    <property type="term" value="C:DNA replication factor C complex"/>
    <property type="evidence" value="ECO:0007669"/>
    <property type="project" value="TreeGrafter"/>
</dbReference>
<organism evidence="12 13">
    <name type="scientific">Macleaya cordata</name>
    <name type="common">Five-seeded plume-poppy</name>
    <name type="synonym">Bocconia cordata</name>
    <dbReference type="NCBI Taxonomy" id="56857"/>
    <lineage>
        <taxon>Eukaryota</taxon>
        <taxon>Viridiplantae</taxon>
        <taxon>Streptophyta</taxon>
        <taxon>Embryophyta</taxon>
        <taxon>Tracheophyta</taxon>
        <taxon>Spermatophyta</taxon>
        <taxon>Magnoliopsida</taxon>
        <taxon>Ranunculales</taxon>
        <taxon>Papaveraceae</taxon>
        <taxon>Papaveroideae</taxon>
        <taxon>Macleaya</taxon>
    </lineage>
</organism>
<feature type="region of interest" description="Disordered" evidence="10">
    <location>
        <begin position="992"/>
        <end position="1014"/>
    </location>
</feature>
<sequence>MTDGRRHSVDLPLSRTLVALRRVRSLRDPSTNYVTKSSVFVDNLTWEPDSGYGFSLGLRNDYQNGGLSNQSPLRCHSFGLKETREEEFPSDPELDCSQREIDYKFNKLARVGKRRSDSLRTKHVEESGFTRSNGGVVYGNKSFDHKHDAHHDRALDLVCIPPSNSHTHLEDVDSYSEPTLGSAQLERDCTVIKRKSGYSKHIKSSRAVGDVGSHVSSPFPSVSDGRLDGSSRSASLFASEEVDIAGPNHRGCGISCCWSTPRFRQSDLPSDVEDHPLLSGEVGEMGLSEPETSCTYVKRENAPYSESPRSLSQKFRPKSFSELVGQHVVARSLLNAISKGRITSFYLFHGPRGTGKTSTSRIFAAALNCLALEEHGPCGLCRECVLFFSGRSRDVKEVDPAKTNRTGRVRSLLKNASRSPVSSRYKVFIIDECQSLQAETWATFLSSLDDLPRHAVFVMITADLDNLPRSVVSRCQRYHFPKIKDVDIVHRLTRICVEEGLDFDEVALDFIAAKSSGSLRDAEMMLDQLSLLGKKITISSAHELIGIVSDDELLELLDLALSSDTSNTVRRARDLMRSRVDPMQLISQLANLIMDILAGRCQTGNSEVGRNFCGRHTSEVDLQKLRHALRILSETEKQLRTSKNQTTWLTVALLQLSSVESFSSDANDSRACLGTTQQRDDGFCSMSLTGESQKHSVSCFCYDNKSRSSEMHPDGKEKLEAIWSKAIGKCQSNTLRSFLRKEGKLSSVCLNQGLAVAEVGFSRPDYVSKAEKSWKLIASSLQLVLGCNVEIRINLVPCSSAVKNGKVNKPSFSFLSCSRRKNSTSEDCTDQSDSSDFSSTRAKKRGKPIKTYSSDPGPQFSPISSHCKEGATTIRNSEGNALSTGTSMSLRSNQDYPESEPQIRAGSSKEENENRECQVLPIQEPENQPSCFSKTLRFQRRLRSSDASRTICLRIQPHNKLDLSIPQKAPFETVFCPNDPYILCSSSNTFSNSSGDEAGKPEKESGKDSKPHCWRAPKIPLRKAWQLRPQQLLPCATAK</sequence>
<dbReference type="InterPro" id="IPR008921">
    <property type="entry name" value="DNA_pol3_clamp-load_cplx_C"/>
</dbReference>
<dbReference type="FunCoup" id="A0A200RCU8">
    <property type="interactions" value="549"/>
</dbReference>
<dbReference type="GO" id="GO:0009360">
    <property type="term" value="C:DNA polymerase III complex"/>
    <property type="evidence" value="ECO:0007669"/>
    <property type="project" value="InterPro"/>
</dbReference>
<dbReference type="EMBL" id="MVGT01000078">
    <property type="protein sequence ID" value="OVA20528.1"/>
    <property type="molecule type" value="Genomic_DNA"/>
</dbReference>
<dbReference type="OMA" id="IAESNDM"/>
<keyword evidence="7" id="KW-0239">DNA-directed DNA polymerase</keyword>
<keyword evidence="7" id="KW-0548">Nucleotidyltransferase</keyword>
<dbReference type="AlphaFoldDB" id="A0A200RCU8"/>
<dbReference type="Pfam" id="PF23007">
    <property type="entry name" value="DnaA_N-like_STI"/>
    <property type="match status" value="1"/>
</dbReference>
<dbReference type="GO" id="GO:0046872">
    <property type="term" value="F:metal ion binding"/>
    <property type="evidence" value="ECO:0007669"/>
    <property type="project" value="UniProtKB-KW"/>
</dbReference>
<comment type="caution">
    <text evidence="12">The sequence shown here is derived from an EMBL/GenBank/DDBJ whole genome shotgun (WGS) entry which is preliminary data.</text>
</comment>
<dbReference type="STRING" id="56857.A0A200RCU8"/>
<dbReference type="Proteomes" id="UP000195402">
    <property type="component" value="Unassembled WGS sequence"/>
</dbReference>
<keyword evidence="6" id="KW-0067">ATP-binding</keyword>
<reference evidence="12 13" key="1">
    <citation type="journal article" date="2017" name="Mol. Plant">
        <title>The Genome of Medicinal Plant Macleaya cordata Provides New Insights into Benzylisoquinoline Alkaloids Metabolism.</title>
        <authorList>
            <person name="Liu X."/>
            <person name="Liu Y."/>
            <person name="Huang P."/>
            <person name="Ma Y."/>
            <person name="Qing Z."/>
            <person name="Tang Q."/>
            <person name="Cao H."/>
            <person name="Cheng P."/>
            <person name="Zheng Y."/>
            <person name="Yuan Z."/>
            <person name="Zhou Y."/>
            <person name="Liu J."/>
            <person name="Tang Z."/>
            <person name="Zhuo Y."/>
            <person name="Zhang Y."/>
            <person name="Yu L."/>
            <person name="Huang J."/>
            <person name="Yang P."/>
            <person name="Peng Q."/>
            <person name="Zhang J."/>
            <person name="Jiang W."/>
            <person name="Zhang Z."/>
            <person name="Lin K."/>
            <person name="Ro D.K."/>
            <person name="Chen X."/>
            <person name="Xiong X."/>
            <person name="Shang Y."/>
            <person name="Huang S."/>
            <person name="Zeng J."/>
        </authorList>
    </citation>
    <scope>NUCLEOTIDE SEQUENCE [LARGE SCALE GENOMIC DNA]</scope>
    <source>
        <strain evidence="13">cv. BLH2017</strain>
        <tissue evidence="12">Root</tissue>
    </source>
</reference>
<dbReference type="SMART" id="SM00382">
    <property type="entry name" value="AAA"/>
    <property type="match status" value="1"/>
</dbReference>
<evidence type="ECO:0000313" key="12">
    <source>
        <dbReference type="EMBL" id="OVA20528.1"/>
    </source>
</evidence>
<evidence type="ECO:0000256" key="4">
    <source>
        <dbReference type="ARBA" id="ARBA00022741"/>
    </source>
</evidence>
<name>A0A200RCU8_MACCD</name>
<dbReference type="InterPro" id="IPR027417">
    <property type="entry name" value="P-loop_NTPase"/>
</dbReference>
<dbReference type="GO" id="GO:0006261">
    <property type="term" value="P:DNA-templated DNA replication"/>
    <property type="evidence" value="ECO:0007669"/>
    <property type="project" value="TreeGrafter"/>
</dbReference>
<evidence type="ECO:0000256" key="6">
    <source>
        <dbReference type="ARBA" id="ARBA00022840"/>
    </source>
</evidence>
<dbReference type="NCBIfam" id="TIGR02397">
    <property type="entry name" value="dnaX_nterm"/>
    <property type="match status" value="1"/>
</dbReference>
<feature type="compositionally biased region" description="Basic and acidic residues" evidence="10">
    <location>
        <begin position="997"/>
        <end position="1011"/>
    </location>
</feature>
<keyword evidence="5" id="KW-0862">Zinc</keyword>
<feature type="compositionally biased region" description="Polar residues" evidence="10">
    <location>
        <begin position="873"/>
        <end position="896"/>
    </location>
</feature>
<feature type="region of interest" description="Disordered" evidence="10">
    <location>
        <begin position="821"/>
        <end position="915"/>
    </location>
</feature>
<dbReference type="Pfam" id="PF22608">
    <property type="entry name" value="DNAX_ATPase_lid"/>
    <property type="match status" value="1"/>
</dbReference>
<keyword evidence="13" id="KW-1185">Reference proteome</keyword>
<dbReference type="Gene3D" id="1.20.272.10">
    <property type="match status" value="1"/>
</dbReference>
<dbReference type="InParanoid" id="A0A200RCU8"/>
<keyword evidence="4" id="KW-0547">Nucleotide-binding</keyword>
<dbReference type="InterPro" id="IPR012763">
    <property type="entry name" value="DNA_pol_III_sug/sutau_N"/>
</dbReference>
<dbReference type="InterPro" id="IPR003593">
    <property type="entry name" value="AAA+_ATPase"/>
</dbReference>
<evidence type="ECO:0000256" key="3">
    <source>
        <dbReference type="ARBA" id="ARBA00022723"/>
    </source>
</evidence>
<dbReference type="PANTHER" id="PTHR11669">
    <property type="entry name" value="REPLICATION FACTOR C / DNA POLYMERASE III GAMMA-TAU SUBUNIT"/>
    <property type="match status" value="1"/>
</dbReference>
<dbReference type="Pfam" id="PF13177">
    <property type="entry name" value="DNA_pol3_delta2"/>
    <property type="match status" value="1"/>
</dbReference>
<evidence type="ECO:0000256" key="2">
    <source>
        <dbReference type="ARBA" id="ARBA00012417"/>
    </source>
</evidence>
<dbReference type="FunFam" id="1.10.8.60:FF:000013">
    <property type="entry name" value="DNA polymerase III subunit gamma/tau"/>
    <property type="match status" value="1"/>
</dbReference>
<dbReference type="SUPFAM" id="SSF52540">
    <property type="entry name" value="P-loop containing nucleoside triphosphate hydrolases"/>
    <property type="match status" value="1"/>
</dbReference>
<dbReference type="PANTHER" id="PTHR11669:SF0">
    <property type="entry name" value="PROTEIN STICHEL-LIKE 2"/>
    <property type="match status" value="1"/>
</dbReference>
<dbReference type="InterPro" id="IPR045085">
    <property type="entry name" value="HLD_clamp_pol_III_gamma_tau"/>
</dbReference>
<dbReference type="GO" id="GO:0003677">
    <property type="term" value="F:DNA binding"/>
    <property type="evidence" value="ECO:0007669"/>
    <property type="project" value="InterPro"/>
</dbReference>
<dbReference type="GO" id="GO:0005524">
    <property type="term" value="F:ATP binding"/>
    <property type="evidence" value="ECO:0007669"/>
    <property type="project" value="UniProtKB-KW"/>
</dbReference>
<dbReference type="GO" id="GO:0006281">
    <property type="term" value="P:DNA repair"/>
    <property type="evidence" value="ECO:0007669"/>
    <property type="project" value="TreeGrafter"/>
</dbReference>
<dbReference type="InterPro" id="IPR054506">
    <property type="entry name" value="DnaA_N-like_STI"/>
</dbReference>
<evidence type="ECO:0000256" key="5">
    <source>
        <dbReference type="ARBA" id="ARBA00022833"/>
    </source>
</evidence>
<gene>
    <name evidence="12" type="ORF">BVC80_1065g80</name>
</gene>
<evidence type="ECO:0000313" key="13">
    <source>
        <dbReference type="Proteomes" id="UP000195402"/>
    </source>
</evidence>
<dbReference type="CDD" id="cd18137">
    <property type="entry name" value="HLD_clamp_pol_III_gamma_tau"/>
    <property type="match status" value="1"/>
</dbReference>
<protein>
    <recommendedName>
        <fullName evidence="2">DNA-directed DNA polymerase</fullName>
        <ecNumber evidence="2">2.7.7.7</ecNumber>
    </recommendedName>
</protein>
<evidence type="ECO:0000256" key="7">
    <source>
        <dbReference type="ARBA" id="ARBA00022932"/>
    </source>
</evidence>
<comment type="similarity">
    <text evidence="1">Belongs to the DnaX/STICHEL family.</text>
</comment>
<dbReference type="InterPro" id="IPR050238">
    <property type="entry name" value="DNA_Rep/Repair_Clamp_Loader"/>
</dbReference>
<feature type="domain" description="AAA+ ATPase" evidence="11">
    <location>
        <begin position="342"/>
        <end position="484"/>
    </location>
</feature>
<dbReference type="SUPFAM" id="SSF48019">
    <property type="entry name" value="post-AAA+ oligomerization domain-like"/>
    <property type="match status" value="1"/>
</dbReference>
<evidence type="ECO:0000256" key="1">
    <source>
        <dbReference type="ARBA" id="ARBA00006360"/>
    </source>
</evidence>